<dbReference type="SUPFAM" id="SSF117916">
    <property type="entry name" value="Fe-S cluster assembly (FSCA) domain-like"/>
    <property type="match status" value="1"/>
</dbReference>
<dbReference type="InterPro" id="IPR002744">
    <property type="entry name" value="MIP18-like"/>
</dbReference>
<protein>
    <recommendedName>
        <fullName evidence="4">MIP18 family-like domain-containing protein</fullName>
    </recommendedName>
</protein>
<dbReference type="Gene3D" id="3.30.300.130">
    <property type="entry name" value="Fe-S cluster assembly (FSCA)"/>
    <property type="match status" value="1"/>
</dbReference>
<evidence type="ECO:0000256" key="2">
    <source>
        <dbReference type="ARBA" id="ARBA00022829"/>
    </source>
</evidence>
<feature type="domain" description="MIP18 family-like" evidence="4">
    <location>
        <begin position="38"/>
        <end position="112"/>
    </location>
</feature>
<dbReference type="PANTHER" id="PTHR12377">
    <property type="entry name" value="CYTOSOLIC IRON-SULFUR ASSEMBLY COMPONENT 2B-RELATED"/>
    <property type="match status" value="1"/>
</dbReference>
<dbReference type="GO" id="GO:0007059">
    <property type="term" value="P:chromosome segregation"/>
    <property type="evidence" value="ECO:0007669"/>
    <property type="project" value="UniProtKB-KW"/>
</dbReference>
<evidence type="ECO:0000313" key="5">
    <source>
        <dbReference type="EMBL" id="KAL3858738.1"/>
    </source>
</evidence>
<comment type="similarity">
    <text evidence="1">Belongs to the MIP18 family.</text>
</comment>
<dbReference type="FunFam" id="3.30.300.130:FF:000005">
    <property type="entry name" value="Mitotic spindle-associated mmxd complex subunit"/>
    <property type="match status" value="1"/>
</dbReference>
<accession>A0ABD3VCP4</accession>
<gene>
    <name evidence="5" type="ORF">ACJMK2_008994</name>
</gene>
<evidence type="ECO:0000259" key="4">
    <source>
        <dbReference type="Pfam" id="PF01883"/>
    </source>
</evidence>
<dbReference type="EMBL" id="JBJQND010000012">
    <property type="protein sequence ID" value="KAL3858738.1"/>
    <property type="molecule type" value="Genomic_DNA"/>
</dbReference>
<dbReference type="Proteomes" id="UP001634394">
    <property type="component" value="Unassembled WGS sequence"/>
</dbReference>
<dbReference type="InterPro" id="IPR039796">
    <property type="entry name" value="MIP18"/>
</dbReference>
<evidence type="ECO:0000256" key="3">
    <source>
        <dbReference type="SAM" id="MobiDB-lite"/>
    </source>
</evidence>
<name>A0ABD3VCP4_SINWO</name>
<dbReference type="InterPro" id="IPR034904">
    <property type="entry name" value="FSCA_dom_sf"/>
</dbReference>
<dbReference type="Pfam" id="PF01883">
    <property type="entry name" value="FeS_assembly_P"/>
    <property type="match status" value="1"/>
</dbReference>
<sequence length="158" mass="17919">MSSRLDNANPIVYQSQKEREILPEDEDDNIEDKVDSREVFDLIRCINDPEHPLTLEELNVVENDRVHVNNEENRVQVEFTPTIPHCSMATLIGLSIRVKLLRSLPSRFKVDVVITPGSHASEEAVNKQLADKERVAAALENSHLLEVVNQCLSKRKNG</sequence>
<keyword evidence="6" id="KW-1185">Reference proteome</keyword>
<comment type="caution">
    <text evidence="5">The sequence shown here is derived from an EMBL/GenBank/DDBJ whole genome shotgun (WGS) entry which is preliminary data.</text>
</comment>
<feature type="region of interest" description="Disordered" evidence="3">
    <location>
        <begin position="1"/>
        <end position="26"/>
    </location>
</feature>
<reference evidence="5 6" key="1">
    <citation type="submission" date="2024-11" db="EMBL/GenBank/DDBJ databases">
        <title>Chromosome-level genome assembly of the freshwater bivalve Anodonta woodiana.</title>
        <authorList>
            <person name="Chen X."/>
        </authorList>
    </citation>
    <scope>NUCLEOTIDE SEQUENCE [LARGE SCALE GENOMIC DNA]</scope>
    <source>
        <strain evidence="5">MN2024</strain>
        <tissue evidence="5">Gills</tissue>
    </source>
</reference>
<evidence type="ECO:0000313" key="6">
    <source>
        <dbReference type="Proteomes" id="UP001634394"/>
    </source>
</evidence>
<dbReference type="PANTHER" id="PTHR12377:SF0">
    <property type="entry name" value="CYTOSOLIC IRON-SULFUR ASSEMBLY COMPONENT 2B"/>
    <property type="match status" value="1"/>
</dbReference>
<dbReference type="GO" id="GO:0097361">
    <property type="term" value="C:cytosolic [4Fe-4S] assembly targeting complex"/>
    <property type="evidence" value="ECO:0007669"/>
    <property type="project" value="UniProtKB-ARBA"/>
</dbReference>
<proteinExistence type="inferred from homology"/>
<dbReference type="Gene3D" id="6.10.250.1280">
    <property type="match status" value="1"/>
</dbReference>
<keyword evidence="2" id="KW-0159">Chromosome partition</keyword>
<dbReference type="AlphaFoldDB" id="A0ABD3VCP4"/>
<organism evidence="5 6">
    <name type="scientific">Sinanodonta woodiana</name>
    <name type="common">Chinese pond mussel</name>
    <name type="synonym">Anodonta woodiana</name>
    <dbReference type="NCBI Taxonomy" id="1069815"/>
    <lineage>
        <taxon>Eukaryota</taxon>
        <taxon>Metazoa</taxon>
        <taxon>Spiralia</taxon>
        <taxon>Lophotrochozoa</taxon>
        <taxon>Mollusca</taxon>
        <taxon>Bivalvia</taxon>
        <taxon>Autobranchia</taxon>
        <taxon>Heteroconchia</taxon>
        <taxon>Palaeoheterodonta</taxon>
        <taxon>Unionida</taxon>
        <taxon>Unionoidea</taxon>
        <taxon>Unionidae</taxon>
        <taxon>Unioninae</taxon>
        <taxon>Sinanodonta</taxon>
    </lineage>
</organism>
<evidence type="ECO:0000256" key="1">
    <source>
        <dbReference type="ARBA" id="ARBA00010381"/>
    </source>
</evidence>